<keyword evidence="2" id="KW-0862">Zinc</keyword>
<dbReference type="Proteomes" id="UP000252182">
    <property type="component" value="Chromosome"/>
</dbReference>
<dbReference type="PANTHER" id="PTHR44154">
    <property type="entry name" value="QUINONE OXIDOREDUCTASE"/>
    <property type="match status" value="1"/>
</dbReference>
<dbReference type="InterPro" id="IPR013154">
    <property type="entry name" value="ADH-like_N"/>
</dbReference>
<reference evidence="5" key="1">
    <citation type="submission" date="2018-07" db="EMBL/GenBank/DDBJ databases">
        <authorList>
            <person name="Kim H."/>
        </authorList>
    </citation>
    <scope>NUCLEOTIDE SEQUENCE [LARGE SCALE GENOMIC DNA]</scope>
    <source>
        <strain evidence="5">F02</strain>
    </source>
</reference>
<name>A0A345DD08_9BURK</name>
<dbReference type="Pfam" id="PF08240">
    <property type="entry name" value="ADH_N"/>
    <property type="match status" value="1"/>
</dbReference>
<dbReference type="NCBIfam" id="TIGR02817">
    <property type="entry name" value="adh_fam_1"/>
    <property type="match status" value="1"/>
</dbReference>
<keyword evidence="2" id="KW-0479">Metal-binding</keyword>
<sequence>MKAVAYQTSLPITDERSLMDVELPVPEPMGRDILVEIKAISANPVDTKVRRSSGAAEGQWKVLGWDATGVVRAVGADVGLFKVGDEVWYAGDITRAGANSEFHVVDERIVGRKPSALSFAEAAALPLTGITAWEILFDRLLIAKNGDVKKNIIIIGAAGGVGSIMVQLLRELTPFTIIGTASRTDTHDWLKQLGVHHVINHHEPLAPQLAAVGIESVDYVASLTHTHLYFEQLAQLLAPQGHFALIDDPEYIDVRLLKRKSISLNWESMFTRSMFKTDDMIAQHELLNELADMVDAGRITSTVAERFGLINAENLKRAHALLESGGSRGKIVLEGF</sequence>
<dbReference type="Gene3D" id="3.40.50.720">
    <property type="entry name" value="NAD(P)-binding Rossmann-like Domain"/>
    <property type="match status" value="1"/>
</dbReference>
<keyword evidence="1" id="KW-0521">NADP</keyword>
<keyword evidence="2" id="KW-0560">Oxidoreductase</keyword>
<dbReference type="PANTHER" id="PTHR44154:SF1">
    <property type="entry name" value="QUINONE OXIDOREDUCTASE"/>
    <property type="match status" value="1"/>
</dbReference>
<dbReference type="RefSeq" id="WP_114563341.1">
    <property type="nucleotide sequence ID" value="NZ_CP031124.1"/>
</dbReference>
<dbReference type="CDD" id="cd08252">
    <property type="entry name" value="AL_MDR"/>
    <property type="match status" value="1"/>
</dbReference>
<dbReference type="GO" id="GO:0016491">
    <property type="term" value="F:oxidoreductase activity"/>
    <property type="evidence" value="ECO:0007669"/>
    <property type="project" value="UniProtKB-KW"/>
</dbReference>
<dbReference type="InterPro" id="IPR051603">
    <property type="entry name" value="Zinc-ADH_QOR/CCCR"/>
</dbReference>
<dbReference type="GO" id="GO:0008270">
    <property type="term" value="F:zinc ion binding"/>
    <property type="evidence" value="ECO:0007669"/>
    <property type="project" value="InterPro"/>
</dbReference>
<evidence type="ECO:0000256" key="1">
    <source>
        <dbReference type="ARBA" id="ARBA00022857"/>
    </source>
</evidence>
<dbReference type="InterPro" id="IPR014182">
    <property type="entry name" value="ADH_Zn_typ-1"/>
</dbReference>
<evidence type="ECO:0000256" key="2">
    <source>
        <dbReference type="RuleBase" id="RU364000"/>
    </source>
</evidence>
<evidence type="ECO:0000313" key="4">
    <source>
        <dbReference type="EMBL" id="AXF86246.1"/>
    </source>
</evidence>
<dbReference type="InterPro" id="IPR036291">
    <property type="entry name" value="NAD(P)-bd_dom_sf"/>
</dbReference>
<evidence type="ECO:0000313" key="5">
    <source>
        <dbReference type="Proteomes" id="UP000252182"/>
    </source>
</evidence>
<keyword evidence="5" id="KW-1185">Reference proteome</keyword>
<evidence type="ECO:0000259" key="3">
    <source>
        <dbReference type="SMART" id="SM00829"/>
    </source>
</evidence>
<protein>
    <recommendedName>
        <fullName evidence="2">Zinc-type alcohol dehydrogenase-like protein</fullName>
    </recommendedName>
</protein>
<dbReference type="Pfam" id="PF13602">
    <property type="entry name" value="ADH_zinc_N_2"/>
    <property type="match status" value="1"/>
</dbReference>
<organism evidence="4 5">
    <name type="scientific">Ephemeroptericola cinctiostellae</name>
    <dbReference type="NCBI Taxonomy" id="2268024"/>
    <lineage>
        <taxon>Bacteria</taxon>
        <taxon>Pseudomonadati</taxon>
        <taxon>Pseudomonadota</taxon>
        <taxon>Betaproteobacteria</taxon>
        <taxon>Burkholderiales</taxon>
        <taxon>Burkholderiaceae</taxon>
        <taxon>Ephemeroptericola</taxon>
    </lineage>
</organism>
<dbReference type="SMART" id="SM00829">
    <property type="entry name" value="PKS_ER"/>
    <property type="match status" value="1"/>
</dbReference>
<dbReference type="KEGG" id="hyf:DTO96_101992"/>
<dbReference type="InterPro" id="IPR020843">
    <property type="entry name" value="ER"/>
</dbReference>
<accession>A0A345DD08</accession>
<gene>
    <name evidence="4" type="ORF">DTO96_101992</name>
</gene>
<dbReference type="OrthoDB" id="9785812at2"/>
<dbReference type="SUPFAM" id="SSF50129">
    <property type="entry name" value="GroES-like"/>
    <property type="match status" value="1"/>
</dbReference>
<dbReference type="InterPro" id="IPR011032">
    <property type="entry name" value="GroES-like_sf"/>
</dbReference>
<dbReference type="AlphaFoldDB" id="A0A345DD08"/>
<dbReference type="SUPFAM" id="SSF51735">
    <property type="entry name" value="NAD(P)-binding Rossmann-fold domains"/>
    <property type="match status" value="1"/>
</dbReference>
<dbReference type="EMBL" id="CP031124">
    <property type="protein sequence ID" value="AXF86246.1"/>
    <property type="molecule type" value="Genomic_DNA"/>
</dbReference>
<comment type="similarity">
    <text evidence="2">Belongs to the zinc-containing alcohol dehydrogenase family. Quinone oxidoreductase subfamily.</text>
</comment>
<proteinExistence type="inferred from homology"/>
<feature type="domain" description="Enoyl reductase (ER)" evidence="3">
    <location>
        <begin position="16"/>
        <end position="333"/>
    </location>
</feature>
<dbReference type="Gene3D" id="3.90.180.10">
    <property type="entry name" value="Medium-chain alcohol dehydrogenases, catalytic domain"/>
    <property type="match status" value="1"/>
</dbReference>